<comment type="caution">
    <text evidence="2">The sequence shown here is derived from an EMBL/GenBank/DDBJ whole genome shotgun (WGS) entry which is preliminary data.</text>
</comment>
<proteinExistence type="predicted"/>
<dbReference type="SUPFAM" id="SSF50199">
    <property type="entry name" value="Staphylococcal nuclease"/>
    <property type="match status" value="1"/>
</dbReference>
<dbReference type="PROSITE" id="PS50830">
    <property type="entry name" value="TNASE_3"/>
    <property type="match status" value="1"/>
</dbReference>
<evidence type="ECO:0000313" key="3">
    <source>
        <dbReference type="Proteomes" id="UP001379235"/>
    </source>
</evidence>
<gene>
    <name evidence="2" type="ORF">WG900_15965</name>
</gene>
<evidence type="ECO:0000259" key="1">
    <source>
        <dbReference type="PROSITE" id="PS50830"/>
    </source>
</evidence>
<dbReference type="Gene3D" id="2.40.50.90">
    <property type="match status" value="1"/>
</dbReference>
<dbReference type="InterPro" id="IPR016071">
    <property type="entry name" value="Staphylococal_nuclease_OB-fold"/>
</dbReference>
<accession>A0ABU8SBR6</accession>
<sequence>MALATLAAALFALCTDGPRNSCVVDGDTFWLAGEKIRIADINAPETHGARCADERQRGDKATMRLAELLNSGRFELVGGARTHDRYGRRLVTVMRGGRSLGLTLVNEGLAETWKGRRSEWWYLWGLPLRLMLRAEIGGGGNAEGGQSFRAGKLGQLGGR</sequence>
<feature type="domain" description="TNase-like" evidence="1">
    <location>
        <begin position="23"/>
        <end position="110"/>
    </location>
</feature>
<protein>
    <submittedName>
        <fullName evidence="2">Thermonuclease family protein</fullName>
    </submittedName>
</protein>
<dbReference type="EMBL" id="JBBHJY010000009">
    <property type="protein sequence ID" value="MEJ6011415.1"/>
    <property type="molecule type" value="Genomic_DNA"/>
</dbReference>
<organism evidence="2 3">
    <name type="scientific">Novosphingobium aquae</name>
    <dbReference type="NCBI Taxonomy" id="3133435"/>
    <lineage>
        <taxon>Bacteria</taxon>
        <taxon>Pseudomonadati</taxon>
        <taxon>Pseudomonadota</taxon>
        <taxon>Alphaproteobacteria</taxon>
        <taxon>Sphingomonadales</taxon>
        <taxon>Sphingomonadaceae</taxon>
        <taxon>Novosphingobium</taxon>
    </lineage>
</organism>
<reference evidence="2 3" key="1">
    <citation type="submission" date="2024-03" db="EMBL/GenBank/DDBJ databases">
        <authorList>
            <person name="Jo J.-H."/>
        </authorList>
    </citation>
    <scope>NUCLEOTIDE SEQUENCE [LARGE SCALE GENOMIC DNA]</scope>
    <source>
        <strain evidence="2 3">AS3R-12</strain>
    </source>
</reference>
<dbReference type="RefSeq" id="WP_339968650.1">
    <property type="nucleotide sequence ID" value="NZ_JBBHJY010000009.1"/>
</dbReference>
<evidence type="ECO:0000313" key="2">
    <source>
        <dbReference type="EMBL" id="MEJ6011415.1"/>
    </source>
</evidence>
<dbReference type="InterPro" id="IPR035437">
    <property type="entry name" value="SNase_OB-fold_sf"/>
</dbReference>
<dbReference type="Proteomes" id="UP001379235">
    <property type="component" value="Unassembled WGS sequence"/>
</dbReference>
<keyword evidence="3" id="KW-1185">Reference proteome</keyword>
<dbReference type="Pfam" id="PF00565">
    <property type="entry name" value="SNase"/>
    <property type="match status" value="1"/>
</dbReference>
<name>A0ABU8SBR6_9SPHN</name>